<keyword evidence="3" id="KW-0687">Ribonucleoprotein</keyword>
<evidence type="ECO:0000256" key="1">
    <source>
        <dbReference type="ARBA" id="ARBA00010537"/>
    </source>
</evidence>
<dbReference type="Proteomes" id="UP000551758">
    <property type="component" value="Unassembled WGS sequence"/>
</dbReference>
<comment type="caution">
    <text evidence="5">The sequence shown here is derived from an EMBL/GenBank/DDBJ whole genome shotgun (WGS) entry which is preliminary data.</text>
</comment>
<dbReference type="AlphaFoldDB" id="A0A7J7FGF5"/>
<dbReference type="InterPro" id="IPR036796">
    <property type="entry name" value="Ribosomal_uL11_N_sf"/>
</dbReference>
<keyword evidence="2" id="KW-0689">Ribosomal protein</keyword>
<dbReference type="GO" id="GO:1990904">
    <property type="term" value="C:ribonucleoprotein complex"/>
    <property type="evidence" value="ECO:0007669"/>
    <property type="project" value="UniProtKB-KW"/>
</dbReference>
<evidence type="ECO:0000256" key="3">
    <source>
        <dbReference type="ARBA" id="ARBA00023274"/>
    </source>
</evidence>
<dbReference type="SUPFAM" id="SSF54747">
    <property type="entry name" value="Ribosomal L11/L12e N-terminal domain"/>
    <property type="match status" value="1"/>
</dbReference>
<evidence type="ECO:0000256" key="2">
    <source>
        <dbReference type="ARBA" id="ARBA00022980"/>
    </source>
</evidence>
<dbReference type="EMBL" id="JACDTQ010000725">
    <property type="protein sequence ID" value="KAF5927110.1"/>
    <property type="molecule type" value="Genomic_DNA"/>
</dbReference>
<proteinExistence type="inferred from homology"/>
<dbReference type="Gene3D" id="3.30.1550.10">
    <property type="entry name" value="Ribosomal protein L11/L12, N-terminal domain"/>
    <property type="match status" value="1"/>
</dbReference>
<organism evidence="5 6">
    <name type="scientific">Diceros bicornis minor</name>
    <name type="common">South-central black rhinoceros</name>
    <dbReference type="NCBI Taxonomy" id="77932"/>
    <lineage>
        <taxon>Eukaryota</taxon>
        <taxon>Metazoa</taxon>
        <taxon>Chordata</taxon>
        <taxon>Craniata</taxon>
        <taxon>Vertebrata</taxon>
        <taxon>Euteleostomi</taxon>
        <taxon>Mammalia</taxon>
        <taxon>Eutheria</taxon>
        <taxon>Laurasiatheria</taxon>
        <taxon>Perissodactyla</taxon>
        <taxon>Rhinocerotidae</taxon>
        <taxon>Diceros</taxon>
    </lineage>
</organism>
<dbReference type="GO" id="GO:0005840">
    <property type="term" value="C:ribosome"/>
    <property type="evidence" value="ECO:0007669"/>
    <property type="project" value="UniProtKB-KW"/>
</dbReference>
<keyword evidence="6" id="KW-1185">Reference proteome</keyword>
<dbReference type="Pfam" id="PF03946">
    <property type="entry name" value="Ribosomal_L11_N"/>
    <property type="match status" value="1"/>
</dbReference>
<accession>A0A7J7FGF5</accession>
<evidence type="ECO:0000259" key="4">
    <source>
        <dbReference type="Pfam" id="PF03946"/>
    </source>
</evidence>
<reference evidence="5 6" key="1">
    <citation type="journal article" date="2020" name="Mol. Biol. Evol.">
        <title>Interspecific Gene Flow and the Evolution of Specialization in Black and White Rhinoceros.</title>
        <authorList>
            <person name="Moodley Y."/>
            <person name="Westbury M.V."/>
            <person name="Russo I.M."/>
            <person name="Gopalakrishnan S."/>
            <person name="Rakotoarivelo A."/>
            <person name="Olsen R.A."/>
            <person name="Prost S."/>
            <person name="Tunstall T."/>
            <person name="Ryder O.A."/>
            <person name="Dalen L."/>
            <person name="Bruford M.W."/>
        </authorList>
    </citation>
    <scope>NUCLEOTIDE SEQUENCE [LARGE SCALE GENOMIC DNA]</scope>
    <source>
        <strain evidence="5">SBR-YM</strain>
        <tissue evidence="5">Skin</tissue>
    </source>
</reference>
<feature type="domain" description="Large ribosomal subunit protein uL11 N-terminal" evidence="4">
    <location>
        <begin position="39"/>
        <end position="74"/>
    </location>
</feature>
<dbReference type="InterPro" id="IPR020784">
    <property type="entry name" value="Ribosomal_uL11_N"/>
</dbReference>
<evidence type="ECO:0000313" key="5">
    <source>
        <dbReference type="EMBL" id="KAF5927110.1"/>
    </source>
</evidence>
<comment type="similarity">
    <text evidence="1">Belongs to the universal ribosomal protein uL11 family.</text>
</comment>
<evidence type="ECO:0000313" key="6">
    <source>
        <dbReference type="Proteomes" id="UP000551758"/>
    </source>
</evidence>
<protein>
    <recommendedName>
        <fullName evidence="4">Large ribosomal subunit protein uL11 N-terminal domain-containing protein</fullName>
    </recommendedName>
</protein>
<gene>
    <name evidence="5" type="ORF">HPG69_010612</name>
</gene>
<sequence>MAQPPVPTRRQNAASWDQSLTQRLWVLSAESCGQSIGHLRCMGGEVGASSALAPKISPLGLSPKKFGDTIAKAVSDRV</sequence>
<name>A0A7J7FGF5_DICBM</name>